<keyword evidence="1" id="KW-0472">Membrane</keyword>
<reference evidence="2 3" key="1">
    <citation type="submission" date="2019-06" db="EMBL/GenBank/DDBJ databases">
        <authorList>
            <person name="Meng X."/>
        </authorList>
    </citation>
    <scope>NUCLEOTIDE SEQUENCE [LARGE SCALE GENOMIC DNA]</scope>
    <source>
        <strain evidence="2 3">M625</strain>
    </source>
</reference>
<dbReference type="Proteomes" id="UP000315540">
    <property type="component" value="Unassembled WGS sequence"/>
</dbReference>
<keyword evidence="1" id="KW-0812">Transmembrane</keyword>
<protein>
    <submittedName>
        <fullName evidence="2">Uncharacterized protein</fullName>
    </submittedName>
</protein>
<evidence type="ECO:0000313" key="3">
    <source>
        <dbReference type="Proteomes" id="UP000315540"/>
    </source>
</evidence>
<accession>A0A504J9F5</accession>
<gene>
    <name evidence="2" type="ORF">FHK87_08215</name>
</gene>
<organism evidence="2 3">
    <name type="scientific">Aquimarina algicola</name>
    <dbReference type="NCBI Taxonomy" id="2589995"/>
    <lineage>
        <taxon>Bacteria</taxon>
        <taxon>Pseudomonadati</taxon>
        <taxon>Bacteroidota</taxon>
        <taxon>Flavobacteriia</taxon>
        <taxon>Flavobacteriales</taxon>
        <taxon>Flavobacteriaceae</taxon>
        <taxon>Aquimarina</taxon>
    </lineage>
</organism>
<evidence type="ECO:0000313" key="2">
    <source>
        <dbReference type="EMBL" id="TPN87556.1"/>
    </source>
</evidence>
<keyword evidence="1" id="KW-1133">Transmembrane helix</keyword>
<comment type="caution">
    <text evidence="2">The sequence shown here is derived from an EMBL/GenBank/DDBJ whole genome shotgun (WGS) entry which is preliminary data.</text>
</comment>
<dbReference type="RefSeq" id="WP_140592198.1">
    <property type="nucleotide sequence ID" value="NZ_VFWZ01000002.1"/>
</dbReference>
<name>A0A504J9F5_9FLAO</name>
<dbReference type="AlphaFoldDB" id="A0A504J9F5"/>
<feature type="transmembrane region" description="Helical" evidence="1">
    <location>
        <begin position="101"/>
        <end position="120"/>
    </location>
</feature>
<evidence type="ECO:0000256" key="1">
    <source>
        <dbReference type="SAM" id="Phobius"/>
    </source>
</evidence>
<dbReference type="OrthoDB" id="1139350at2"/>
<proteinExistence type="predicted"/>
<sequence>MIHNQNKITLETEYIILKETPLTNNCPECYSKDGMVLSFKQKRSKSRFLIKTDKKIVESIQCHKCESTIFPGQWTLDIERVYDYHKKTITKEPGSMKFTGLFYALLVLSILVFVSGYLFLYQPQLIGLGV</sequence>
<keyword evidence="3" id="KW-1185">Reference proteome</keyword>
<dbReference type="EMBL" id="VFWZ01000002">
    <property type="protein sequence ID" value="TPN87556.1"/>
    <property type="molecule type" value="Genomic_DNA"/>
</dbReference>